<reference evidence="2" key="1">
    <citation type="submission" date="2020-10" db="EMBL/GenBank/DDBJ databases">
        <title>Chromosome-scale genome assembly of the Allis shad, Alosa alosa.</title>
        <authorList>
            <person name="Margot Z."/>
            <person name="Christophe K."/>
            <person name="Cabau C."/>
            <person name="Louis A."/>
            <person name="Berthelot C."/>
            <person name="Parey E."/>
            <person name="Roest Crollius H."/>
            <person name="Montfort J."/>
            <person name="Robinson-Rechavi M."/>
            <person name="Bucao C."/>
            <person name="Bouchez O."/>
            <person name="Gislard M."/>
            <person name="Lluch J."/>
            <person name="Milhes M."/>
            <person name="Lampietro C."/>
            <person name="Lopez Roques C."/>
            <person name="Donnadieu C."/>
            <person name="Braasch I."/>
            <person name="Desvignes T."/>
            <person name="Postlethwait J."/>
            <person name="Bobe J."/>
            <person name="Guiguen Y."/>
        </authorList>
    </citation>
    <scope>NUCLEOTIDE SEQUENCE</scope>
    <source>
        <strain evidence="2">M-15738</strain>
        <tissue evidence="2">Blood</tissue>
    </source>
</reference>
<evidence type="ECO:0000313" key="3">
    <source>
        <dbReference type="Proteomes" id="UP000823561"/>
    </source>
</evidence>
<dbReference type="AlphaFoldDB" id="A0AAV6HC13"/>
<gene>
    <name evidence="2" type="ORF">AALO_G00029300</name>
</gene>
<feature type="compositionally biased region" description="Polar residues" evidence="1">
    <location>
        <begin position="1"/>
        <end position="12"/>
    </location>
</feature>
<proteinExistence type="predicted"/>
<evidence type="ECO:0000313" key="2">
    <source>
        <dbReference type="EMBL" id="KAG5284680.1"/>
    </source>
</evidence>
<dbReference type="EMBL" id="JADWDJ010000002">
    <property type="protein sequence ID" value="KAG5284680.1"/>
    <property type="molecule type" value="Genomic_DNA"/>
</dbReference>
<protein>
    <submittedName>
        <fullName evidence="2">Uncharacterized protein</fullName>
    </submittedName>
</protein>
<dbReference type="Proteomes" id="UP000823561">
    <property type="component" value="Chromosome 2"/>
</dbReference>
<sequence length="97" mass="10517">MSVHSNGDQGQSGHMHGAILRKATDVAHRPAKNPSAVDKPHLQYRSERIDTTCIASFAIILQTKTVSSDITSLTTEDQTIGRVFTPTVCVSSKPKEL</sequence>
<organism evidence="2 3">
    <name type="scientific">Alosa alosa</name>
    <name type="common">allis shad</name>
    <dbReference type="NCBI Taxonomy" id="278164"/>
    <lineage>
        <taxon>Eukaryota</taxon>
        <taxon>Metazoa</taxon>
        <taxon>Chordata</taxon>
        <taxon>Craniata</taxon>
        <taxon>Vertebrata</taxon>
        <taxon>Euteleostomi</taxon>
        <taxon>Actinopterygii</taxon>
        <taxon>Neopterygii</taxon>
        <taxon>Teleostei</taxon>
        <taxon>Clupei</taxon>
        <taxon>Clupeiformes</taxon>
        <taxon>Clupeoidei</taxon>
        <taxon>Clupeidae</taxon>
        <taxon>Alosa</taxon>
    </lineage>
</organism>
<feature type="region of interest" description="Disordered" evidence="1">
    <location>
        <begin position="1"/>
        <end position="43"/>
    </location>
</feature>
<evidence type="ECO:0000256" key="1">
    <source>
        <dbReference type="SAM" id="MobiDB-lite"/>
    </source>
</evidence>
<keyword evidence="3" id="KW-1185">Reference proteome</keyword>
<name>A0AAV6HC13_9TELE</name>
<comment type="caution">
    <text evidence="2">The sequence shown here is derived from an EMBL/GenBank/DDBJ whole genome shotgun (WGS) entry which is preliminary data.</text>
</comment>
<accession>A0AAV6HC13</accession>